<evidence type="ECO:0000256" key="5">
    <source>
        <dbReference type="ARBA" id="ARBA00023049"/>
    </source>
</evidence>
<dbReference type="OrthoDB" id="7464992at2759"/>
<evidence type="ECO:0000259" key="7">
    <source>
        <dbReference type="PROSITE" id="PS50249"/>
    </source>
</evidence>
<dbReference type="STRING" id="76193.A0A0N1IDL7"/>
<dbReference type="KEGG" id="pmac:106713347"/>
<dbReference type="GO" id="GO:0008237">
    <property type="term" value="F:metallopeptidase activity"/>
    <property type="evidence" value="ECO:0007669"/>
    <property type="project" value="UniProtKB-KW"/>
</dbReference>
<feature type="compositionally biased region" description="Basic and acidic residues" evidence="6">
    <location>
        <begin position="268"/>
        <end position="279"/>
    </location>
</feature>
<feature type="compositionally biased region" description="Basic residues" evidence="6">
    <location>
        <begin position="251"/>
        <end position="267"/>
    </location>
</feature>
<dbReference type="AlphaFoldDB" id="A0A0N1IDL7"/>
<proteinExistence type="predicted"/>
<dbReference type="InParanoid" id="A0A0N1IDL7"/>
<dbReference type="Pfam" id="PF14464">
    <property type="entry name" value="Prok-JAB"/>
    <property type="match status" value="1"/>
</dbReference>
<dbReference type="InterPro" id="IPR028090">
    <property type="entry name" value="JAB_dom_prok"/>
</dbReference>
<evidence type="ECO:0000256" key="4">
    <source>
        <dbReference type="ARBA" id="ARBA00022833"/>
    </source>
</evidence>
<organism evidence="8 9">
    <name type="scientific">Papilio machaon</name>
    <name type="common">Old World swallowtail butterfly</name>
    <dbReference type="NCBI Taxonomy" id="76193"/>
    <lineage>
        <taxon>Eukaryota</taxon>
        <taxon>Metazoa</taxon>
        <taxon>Ecdysozoa</taxon>
        <taxon>Arthropoda</taxon>
        <taxon>Hexapoda</taxon>
        <taxon>Insecta</taxon>
        <taxon>Pterygota</taxon>
        <taxon>Neoptera</taxon>
        <taxon>Endopterygota</taxon>
        <taxon>Lepidoptera</taxon>
        <taxon>Glossata</taxon>
        <taxon>Ditrysia</taxon>
        <taxon>Papilionoidea</taxon>
        <taxon>Papilionidae</taxon>
        <taxon>Papilioninae</taxon>
        <taxon>Papilio</taxon>
    </lineage>
</organism>
<keyword evidence="2" id="KW-0479">Metal-binding</keyword>
<evidence type="ECO:0000256" key="1">
    <source>
        <dbReference type="ARBA" id="ARBA00022670"/>
    </source>
</evidence>
<dbReference type="EMBL" id="KQ460711">
    <property type="protein sequence ID" value="KPJ12694.1"/>
    <property type="molecule type" value="Genomic_DNA"/>
</dbReference>
<reference evidence="8 9" key="1">
    <citation type="journal article" date="2015" name="Nat. Commun.">
        <title>Outbred genome sequencing and CRISPR/Cas9 gene editing in butterflies.</title>
        <authorList>
            <person name="Li X."/>
            <person name="Fan D."/>
            <person name="Zhang W."/>
            <person name="Liu G."/>
            <person name="Zhang L."/>
            <person name="Zhao L."/>
            <person name="Fang X."/>
            <person name="Chen L."/>
            <person name="Dong Y."/>
            <person name="Chen Y."/>
            <person name="Ding Y."/>
            <person name="Zhao R."/>
            <person name="Feng M."/>
            <person name="Zhu Y."/>
            <person name="Feng Y."/>
            <person name="Jiang X."/>
            <person name="Zhu D."/>
            <person name="Xiang H."/>
            <person name="Feng X."/>
            <person name="Li S."/>
            <person name="Wang J."/>
            <person name="Zhang G."/>
            <person name="Kronforst M.R."/>
            <person name="Wang W."/>
        </authorList>
    </citation>
    <scope>NUCLEOTIDE SEQUENCE [LARGE SCALE GENOMIC DNA]</scope>
    <source>
        <strain evidence="8">Ya'a_city_454_Pm</strain>
        <tissue evidence="8">Whole body</tissue>
    </source>
</reference>
<evidence type="ECO:0000256" key="6">
    <source>
        <dbReference type="SAM" id="MobiDB-lite"/>
    </source>
</evidence>
<name>A0A0N1IDL7_PAPMA</name>
<dbReference type="InterPro" id="IPR001005">
    <property type="entry name" value="SANT/Myb"/>
</dbReference>
<dbReference type="InterPro" id="IPR037518">
    <property type="entry name" value="MPN"/>
</dbReference>
<feature type="domain" description="MPN" evidence="7">
    <location>
        <begin position="444"/>
        <end position="596"/>
    </location>
</feature>
<evidence type="ECO:0000313" key="9">
    <source>
        <dbReference type="Proteomes" id="UP000053240"/>
    </source>
</evidence>
<dbReference type="PROSITE" id="PS50249">
    <property type="entry name" value="MPN"/>
    <property type="match status" value="1"/>
</dbReference>
<keyword evidence="4" id="KW-0862">Zinc</keyword>
<dbReference type="Proteomes" id="UP000053240">
    <property type="component" value="Unassembled WGS sequence"/>
</dbReference>
<sequence>MADEDEIDILGDFSFNSCLAQNNQGIPSCSDREDTVHPQWLLDSTATNWYDNQNKNNNRSKDGPLRKLSGNNTRKIQFVETETSWSQEERDILNKEMEKYGQNSHKIAQSLKTKTTAEIQAVIEVEHGVNLETQAIGVFKHEEYDNIPVVVQEEVILDDIITIQDSIDMVSTALPTISVTKKSPKKKHYVKSSKSLLKPDILDLKEPSLVAINPSEIFYDDDLNVGSTESIGTEIDAGDAVLQNLAKQHKEKVKGGKKIGNHRRKVSRNYDKSKSKDLLKSPQSRQRIDSGVSEDIKSPKMQIVLGSGQALPVSEGEQVIKIEKKKDSDPDSDIEIDIDSDKEEIKELNSIQHRNNSAECEDRLRLIKEETPAAVPIRKFEPMPKRRKRFNLDGGGGCTIMHTAAGDMYEVAPEPRRERPPRKPPIHLIRCRVYNDDKPAPCTVSLNVSALIAMDAHAHTSRGEVMGLLGGVVCAAPPPAPPLAPPRLLIAAYSRAAAANARTHCDMDPVSQSMAAEELRGRGLEVCGWHHSHPSFPSAPSALDLRSQRALQAALERASPHPHTPHIPFLAIITSQHWPPGRDASQYTCFRVEEEDDSKEEDTPTGYQLSVRVEADICAGDVPRVLRELHALRHGHTRDDALAVDLTRDVCPHAGLTYLDKLISSVSRHLRSAGYSDDDAVTTRLLRGIREVFR</sequence>
<evidence type="ECO:0000256" key="2">
    <source>
        <dbReference type="ARBA" id="ARBA00022723"/>
    </source>
</evidence>
<keyword evidence="5" id="KW-0482">Metalloprotease</keyword>
<dbReference type="PANTHER" id="PTHR10410">
    <property type="entry name" value="EUKARYOTIC TRANSLATION INITIATION FACTOR 3 -RELATED"/>
    <property type="match status" value="1"/>
</dbReference>
<dbReference type="Gene3D" id="1.20.58.1880">
    <property type="match status" value="1"/>
</dbReference>
<keyword evidence="9" id="KW-1185">Reference proteome</keyword>
<dbReference type="Gene3D" id="3.40.140.10">
    <property type="entry name" value="Cytidine Deaminase, domain 2"/>
    <property type="match status" value="1"/>
</dbReference>
<dbReference type="SUPFAM" id="SSF102712">
    <property type="entry name" value="JAB1/MPN domain"/>
    <property type="match status" value="1"/>
</dbReference>
<dbReference type="CDD" id="cd00167">
    <property type="entry name" value="SANT"/>
    <property type="match status" value="1"/>
</dbReference>
<accession>A0A0N1IDL7</accession>
<gene>
    <name evidence="8" type="ORF">RR48_03080</name>
</gene>
<dbReference type="InterPro" id="IPR050242">
    <property type="entry name" value="JAMM_MPN+_peptidase_M67A"/>
</dbReference>
<dbReference type="GO" id="GO:0046872">
    <property type="term" value="F:metal ion binding"/>
    <property type="evidence" value="ECO:0007669"/>
    <property type="project" value="UniProtKB-KW"/>
</dbReference>
<evidence type="ECO:0000313" key="8">
    <source>
        <dbReference type="EMBL" id="KPJ12694.1"/>
    </source>
</evidence>
<keyword evidence="3" id="KW-0378">Hydrolase</keyword>
<keyword evidence="1" id="KW-0645">Protease</keyword>
<evidence type="ECO:0000256" key="3">
    <source>
        <dbReference type="ARBA" id="ARBA00022801"/>
    </source>
</evidence>
<feature type="region of interest" description="Disordered" evidence="6">
    <location>
        <begin position="251"/>
        <end position="294"/>
    </location>
</feature>
<dbReference type="GO" id="GO:0006508">
    <property type="term" value="P:proteolysis"/>
    <property type="evidence" value="ECO:0007669"/>
    <property type="project" value="UniProtKB-KW"/>
</dbReference>
<protein>
    <submittedName>
        <fullName evidence="8">Histone H2A deubiquitinase MYSM1</fullName>
    </submittedName>
</protein>